<proteinExistence type="predicted"/>
<feature type="domain" description="Flagellar protein FlgJ N-terminal" evidence="2">
    <location>
        <begin position="48"/>
        <end position="96"/>
    </location>
</feature>
<keyword evidence="4" id="KW-1185">Reference proteome</keyword>
<evidence type="ECO:0000313" key="4">
    <source>
        <dbReference type="Proteomes" id="UP000011721"/>
    </source>
</evidence>
<feature type="region of interest" description="Disordered" evidence="1">
    <location>
        <begin position="1"/>
        <end position="29"/>
    </location>
</feature>
<feature type="compositionally biased region" description="Polar residues" evidence="1">
    <location>
        <begin position="1"/>
        <end position="21"/>
    </location>
</feature>
<protein>
    <submittedName>
        <fullName evidence="3">Rod binding protein</fullName>
    </submittedName>
</protein>
<accession>M1PTG8</accession>
<dbReference type="RefSeq" id="WP_015405315.1">
    <property type="nucleotide sequence ID" value="NC_020304.1"/>
</dbReference>
<reference evidence="4" key="1">
    <citation type="journal article" date="2013" name="Stand. Genomic Sci.">
        <title>Complete genome sequence of Desulfocapsa sulfexigens, a marine deltaproteobacterium specialized in disproportionating inorganic sulfur compounds.</title>
        <authorList>
            <person name="Finster K.W."/>
            <person name="Kjeldsen K.U."/>
            <person name="Kube M."/>
            <person name="Reinhardt R."/>
            <person name="Mussmann M."/>
            <person name="Amann R."/>
            <person name="Schreiber L."/>
        </authorList>
    </citation>
    <scope>NUCLEOTIDE SEQUENCE [LARGE SCALE GENOMIC DNA]</scope>
    <source>
        <strain evidence="4">DSM 10523 / SB164P1</strain>
    </source>
</reference>
<dbReference type="Pfam" id="PF10135">
    <property type="entry name" value="Rod-binding"/>
    <property type="match status" value="1"/>
</dbReference>
<gene>
    <name evidence="3" type="ordered locus">UWK_03102</name>
</gene>
<evidence type="ECO:0000313" key="3">
    <source>
        <dbReference type="EMBL" id="AGF79631.1"/>
    </source>
</evidence>
<dbReference type="OrthoDB" id="9796740at2"/>
<dbReference type="eggNOG" id="COG3951">
    <property type="taxonomic scope" value="Bacteria"/>
</dbReference>
<dbReference type="InterPro" id="IPR019301">
    <property type="entry name" value="Flagellar_prot_FlgJ_N"/>
</dbReference>
<dbReference type="HOGENOM" id="CLU_155700_0_3_7"/>
<dbReference type="EMBL" id="CP003985">
    <property type="protein sequence ID" value="AGF79631.1"/>
    <property type="molecule type" value="Genomic_DNA"/>
</dbReference>
<dbReference type="AlphaFoldDB" id="M1PTG8"/>
<evidence type="ECO:0000259" key="2">
    <source>
        <dbReference type="Pfam" id="PF10135"/>
    </source>
</evidence>
<name>M1PTG8_DESSD</name>
<dbReference type="STRING" id="1167006.UWK_03102"/>
<organism evidence="3 4">
    <name type="scientific">Desulfocapsa sulfexigens (strain DSM 10523 / SB164P1)</name>
    <dbReference type="NCBI Taxonomy" id="1167006"/>
    <lineage>
        <taxon>Bacteria</taxon>
        <taxon>Pseudomonadati</taxon>
        <taxon>Thermodesulfobacteriota</taxon>
        <taxon>Desulfobulbia</taxon>
        <taxon>Desulfobulbales</taxon>
        <taxon>Desulfocapsaceae</taxon>
        <taxon>Desulfocapsa</taxon>
    </lineage>
</organism>
<dbReference type="Proteomes" id="UP000011721">
    <property type="component" value="Chromosome"/>
</dbReference>
<dbReference type="KEGG" id="dsf:UWK_03102"/>
<evidence type="ECO:0000256" key="1">
    <source>
        <dbReference type="SAM" id="MobiDB-lite"/>
    </source>
</evidence>
<sequence length="107" mass="12274">MNISSDPRAIPTTSSLKNQTTDPKDQELRKLRNSCREFEAIYINEMYKTMRKSVPDSGLFKKDMANTLYQEMLDMEMAKQTAQGDGMGIGKAMYEQLKEQHFPDSTP</sequence>